<dbReference type="Proteomes" id="UP000683507">
    <property type="component" value="Chromosome"/>
</dbReference>
<keyword evidence="5" id="KW-0443">Lipid metabolism</keyword>
<dbReference type="Gene3D" id="3.20.20.390">
    <property type="entry name" value="FMN-linked oxidoreductases"/>
    <property type="match status" value="1"/>
</dbReference>
<evidence type="ECO:0000256" key="4">
    <source>
        <dbReference type="ARBA" id="ARBA00022842"/>
    </source>
</evidence>
<dbReference type="InterPro" id="IPR008205">
    <property type="entry name" value="GGGP_HepGP_synthase"/>
</dbReference>
<dbReference type="GO" id="GO:0046872">
    <property type="term" value="F:metal ion binding"/>
    <property type="evidence" value="ECO:0007669"/>
    <property type="project" value="UniProtKB-KW"/>
</dbReference>
<dbReference type="GO" id="GO:0008654">
    <property type="term" value="P:phospholipid biosynthetic process"/>
    <property type="evidence" value="ECO:0007669"/>
    <property type="project" value="UniProtKB-KW"/>
</dbReference>
<keyword evidence="6" id="KW-0594">Phospholipid biosynthesis</keyword>
<protein>
    <submittedName>
        <fullName evidence="8">Geranylgeranylglyceryl phosphate synthase</fullName>
        <ecNumber evidence="8">2.5.1.41</ecNumber>
    </submittedName>
</protein>
<evidence type="ECO:0000256" key="6">
    <source>
        <dbReference type="ARBA" id="ARBA00023209"/>
    </source>
</evidence>
<gene>
    <name evidence="8" type="ORF">CRYO30217_00686</name>
</gene>
<dbReference type="AlphaFoldDB" id="A0A916JKM6"/>
<dbReference type="GO" id="GO:0047294">
    <property type="term" value="F:phosphoglycerol geranylgeranyltransferase activity"/>
    <property type="evidence" value="ECO:0007669"/>
    <property type="project" value="UniProtKB-EC"/>
</dbReference>
<keyword evidence="9" id="KW-1185">Reference proteome</keyword>
<accession>A0A916JKM6</accession>
<keyword evidence="7" id="KW-1208">Phospholipid metabolism</keyword>
<sequence length="229" mass="24881">MLAVLVDPDKVSDVNLLIQHLTNHTPDFIFVGGSEVEKKRFDEISSALFNVKLCPVIIFPGSHEQINAYAHGILLLSLISGRNPEYLIGQHVKAAKSLTSFPGLVIPTSYLLIDGMNSTSVQQVSETEPISQDNLDLILDTVIAGQFMGHQLHYLEAGSGAKATVSSEIVRRVKDISTQPIIVGGGIRSAEQASKLWEAGADILVVGNGFEEKVVLLEELKKVQLQIQE</sequence>
<evidence type="ECO:0000313" key="8">
    <source>
        <dbReference type="EMBL" id="CAG5078485.1"/>
    </source>
</evidence>
<evidence type="ECO:0000313" key="9">
    <source>
        <dbReference type="Proteomes" id="UP000683507"/>
    </source>
</evidence>
<dbReference type="KEGG" id="ptan:CRYO30217_00686"/>
<keyword evidence="3" id="KW-0479">Metal-binding</keyword>
<evidence type="ECO:0000256" key="1">
    <source>
        <dbReference type="ARBA" id="ARBA00022516"/>
    </source>
</evidence>
<dbReference type="EC" id="2.5.1.41" evidence="8"/>
<organism evidence="8 9">
    <name type="scientific">Parvicella tangerina</name>
    <dbReference type="NCBI Taxonomy" id="2829795"/>
    <lineage>
        <taxon>Bacteria</taxon>
        <taxon>Pseudomonadati</taxon>
        <taxon>Bacteroidota</taxon>
        <taxon>Flavobacteriia</taxon>
        <taxon>Flavobacteriales</taxon>
        <taxon>Parvicellaceae</taxon>
        <taxon>Parvicella</taxon>
    </lineage>
</organism>
<evidence type="ECO:0000256" key="2">
    <source>
        <dbReference type="ARBA" id="ARBA00022679"/>
    </source>
</evidence>
<keyword evidence="4" id="KW-0460">Magnesium</keyword>
<proteinExistence type="predicted"/>
<dbReference type="NCBIfam" id="TIGR01768">
    <property type="entry name" value="GGGP-family"/>
    <property type="match status" value="1"/>
</dbReference>
<dbReference type="SUPFAM" id="SSF51395">
    <property type="entry name" value="FMN-linked oxidoreductases"/>
    <property type="match status" value="1"/>
</dbReference>
<dbReference type="Pfam" id="PF01884">
    <property type="entry name" value="PcrB"/>
    <property type="match status" value="1"/>
</dbReference>
<dbReference type="EMBL" id="OU015584">
    <property type="protein sequence ID" value="CAG5078485.1"/>
    <property type="molecule type" value="Genomic_DNA"/>
</dbReference>
<evidence type="ECO:0000256" key="7">
    <source>
        <dbReference type="ARBA" id="ARBA00023264"/>
    </source>
</evidence>
<reference evidence="8" key="1">
    <citation type="submission" date="2021-04" db="EMBL/GenBank/DDBJ databases">
        <authorList>
            <person name="Rodrigo-Torres L."/>
            <person name="Arahal R. D."/>
            <person name="Lucena T."/>
        </authorList>
    </citation>
    <scope>NUCLEOTIDE SEQUENCE</scope>
    <source>
        <strain evidence="8">AS29M-1</strain>
    </source>
</reference>
<dbReference type="InterPro" id="IPR038597">
    <property type="entry name" value="GGGP/HepGP_synthase_sf"/>
</dbReference>
<name>A0A916JKM6_9FLAO</name>
<evidence type="ECO:0000256" key="3">
    <source>
        <dbReference type="ARBA" id="ARBA00022723"/>
    </source>
</evidence>
<keyword evidence="2 8" id="KW-0808">Transferase</keyword>
<evidence type="ECO:0000256" key="5">
    <source>
        <dbReference type="ARBA" id="ARBA00023098"/>
    </source>
</evidence>
<keyword evidence="1" id="KW-0444">Lipid biosynthesis</keyword>